<dbReference type="EMBL" id="JAGSOG010000281">
    <property type="protein sequence ID" value="MBR7838345.1"/>
    <property type="molecule type" value="Genomic_DNA"/>
</dbReference>
<keyword evidence="2" id="KW-1185">Reference proteome</keyword>
<comment type="caution">
    <text evidence="1">The sequence shown here is derived from an EMBL/GenBank/DDBJ whole genome shotgun (WGS) entry which is preliminary data.</text>
</comment>
<dbReference type="RefSeq" id="WP_212532803.1">
    <property type="nucleotide sequence ID" value="NZ_JAGSOG010000281.1"/>
</dbReference>
<accession>A0A941EV72</accession>
<evidence type="ECO:0000313" key="2">
    <source>
        <dbReference type="Proteomes" id="UP000675781"/>
    </source>
</evidence>
<reference evidence="1" key="1">
    <citation type="submission" date="2021-04" db="EMBL/GenBank/DDBJ databases">
        <title>Genome based classification of Actinospica acidithermotolerans sp. nov., an actinobacterium isolated from an Indonesian hot spring.</title>
        <authorList>
            <person name="Kusuma A.B."/>
            <person name="Putra K.E."/>
            <person name="Nafisah S."/>
            <person name="Loh J."/>
            <person name="Nouioui I."/>
            <person name="Goodfellow M."/>
        </authorList>
    </citation>
    <scope>NUCLEOTIDE SEQUENCE</scope>
    <source>
        <strain evidence="1">CSCA 57</strain>
    </source>
</reference>
<protein>
    <submittedName>
        <fullName evidence="1">Uncharacterized protein</fullName>
    </submittedName>
</protein>
<proteinExistence type="predicted"/>
<dbReference type="Proteomes" id="UP000675781">
    <property type="component" value="Unassembled WGS sequence"/>
</dbReference>
<organism evidence="1 2">
    <name type="scientific">Actinospica durhamensis</name>
    <dbReference type="NCBI Taxonomy" id="1508375"/>
    <lineage>
        <taxon>Bacteria</taxon>
        <taxon>Bacillati</taxon>
        <taxon>Actinomycetota</taxon>
        <taxon>Actinomycetes</taxon>
        <taxon>Catenulisporales</taxon>
        <taxon>Actinospicaceae</taxon>
        <taxon>Actinospica</taxon>
    </lineage>
</organism>
<sequence>MSEDPNRLLPNLRRALFLRRLRRQQAEEVPPGAVPHLNFRERRLLRAMLRRADQPWSLNVISFTFLIPPLTVVELGERLSPANLAFVRWINGVRHLVLTEVGISELPGILELYRSVRPLPVLLRHGPRAAALAWLTRHRDRAWRRRRKRELRADGASHRDDDSLLW</sequence>
<dbReference type="AlphaFoldDB" id="A0A941EV72"/>
<name>A0A941EV72_9ACTN</name>
<gene>
    <name evidence="1" type="ORF">KDL01_34060</name>
</gene>
<evidence type="ECO:0000313" key="1">
    <source>
        <dbReference type="EMBL" id="MBR7838345.1"/>
    </source>
</evidence>